<evidence type="ECO:0000259" key="10">
    <source>
        <dbReference type="PROSITE" id="PS50109"/>
    </source>
</evidence>
<dbReference type="InterPro" id="IPR029016">
    <property type="entry name" value="GAF-like_dom_sf"/>
</dbReference>
<keyword evidence="7" id="KW-0067">ATP-binding</keyword>
<dbReference type="SMART" id="SM00387">
    <property type="entry name" value="HATPase_c"/>
    <property type="match status" value="1"/>
</dbReference>
<feature type="domain" description="Histidine kinase" evidence="10">
    <location>
        <begin position="480"/>
        <end position="693"/>
    </location>
</feature>
<dbReference type="InterPro" id="IPR003018">
    <property type="entry name" value="GAF"/>
</dbReference>
<organism evidence="12 13">
    <name type="scientific">Desulfobulbus propionicus (strain ATCC 33891 / DSM 2032 / VKM B-1956 / 1pr3)</name>
    <dbReference type="NCBI Taxonomy" id="577650"/>
    <lineage>
        <taxon>Bacteria</taxon>
        <taxon>Pseudomonadati</taxon>
        <taxon>Thermodesulfobacteriota</taxon>
        <taxon>Desulfobulbia</taxon>
        <taxon>Desulfobulbales</taxon>
        <taxon>Desulfobulbaceae</taxon>
        <taxon>Desulfobulbus</taxon>
    </lineage>
</organism>
<dbReference type="InterPro" id="IPR003594">
    <property type="entry name" value="HATPase_dom"/>
</dbReference>
<dbReference type="InterPro" id="IPR005467">
    <property type="entry name" value="His_kinase_dom"/>
</dbReference>
<reference evidence="12 13" key="1">
    <citation type="journal article" date="2011" name="Stand. Genomic Sci.">
        <title>Complete genome sequence of Desulfobulbus propionicus type strain (1pr3).</title>
        <authorList>
            <person name="Pagani I."/>
            <person name="Lapidus A."/>
            <person name="Nolan M."/>
            <person name="Lucas S."/>
            <person name="Hammon N."/>
            <person name="Deshpande S."/>
            <person name="Cheng J.F."/>
            <person name="Chertkov O."/>
            <person name="Davenport K."/>
            <person name="Tapia R."/>
            <person name="Han C."/>
            <person name="Goodwin L."/>
            <person name="Pitluck S."/>
            <person name="Liolios K."/>
            <person name="Mavromatis K."/>
            <person name="Ivanova N."/>
            <person name="Mikhailova N."/>
            <person name="Pati A."/>
            <person name="Chen A."/>
            <person name="Palaniappan K."/>
            <person name="Land M."/>
            <person name="Hauser L."/>
            <person name="Chang Y.J."/>
            <person name="Jeffries C.D."/>
            <person name="Detter J.C."/>
            <person name="Brambilla E."/>
            <person name="Kannan K.P."/>
            <person name="Djao O.D."/>
            <person name="Rohde M."/>
            <person name="Pukall R."/>
            <person name="Spring S."/>
            <person name="Goker M."/>
            <person name="Sikorski J."/>
            <person name="Woyke T."/>
            <person name="Bristow J."/>
            <person name="Eisen J.A."/>
            <person name="Markowitz V."/>
            <person name="Hugenholtz P."/>
            <person name="Kyrpides N.C."/>
            <person name="Klenk H.P."/>
        </authorList>
    </citation>
    <scope>NUCLEOTIDE SEQUENCE [LARGE SCALE GENOMIC DNA]</scope>
    <source>
        <strain evidence="13">ATCC 33891 / DSM 2032 / 1pr3</strain>
    </source>
</reference>
<dbReference type="KEGG" id="dpr:Despr_1732"/>
<protein>
    <recommendedName>
        <fullName evidence="2">histidine kinase</fullName>
        <ecNumber evidence="2">2.7.13.3</ecNumber>
    </recommendedName>
</protein>
<keyword evidence="4" id="KW-0808">Transferase</keyword>
<dbReference type="CDD" id="cd00082">
    <property type="entry name" value="HisKA"/>
    <property type="match status" value="1"/>
</dbReference>
<dbReference type="GO" id="GO:0005524">
    <property type="term" value="F:ATP binding"/>
    <property type="evidence" value="ECO:0007669"/>
    <property type="project" value="UniProtKB-KW"/>
</dbReference>
<dbReference type="NCBIfam" id="TIGR00229">
    <property type="entry name" value="sensory_box"/>
    <property type="match status" value="1"/>
</dbReference>
<dbReference type="AlphaFoldDB" id="A0A7U3YM09"/>
<dbReference type="SUPFAM" id="SSF55785">
    <property type="entry name" value="PYP-like sensor domain (PAS domain)"/>
    <property type="match status" value="1"/>
</dbReference>
<dbReference type="PANTHER" id="PTHR43065">
    <property type="entry name" value="SENSOR HISTIDINE KINASE"/>
    <property type="match status" value="1"/>
</dbReference>
<evidence type="ECO:0000256" key="5">
    <source>
        <dbReference type="ARBA" id="ARBA00022741"/>
    </source>
</evidence>
<dbReference type="CDD" id="cd00130">
    <property type="entry name" value="PAS"/>
    <property type="match status" value="1"/>
</dbReference>
<dbReference type="Proteomes" id="UP000006365">
    <property type="component" value="Chromosome"/>
</dbReference>
<dbReference type="RefSeq" id="WP_015724423.1">
    <property type="nucleotide sequence ID" value="NC_014972.1"/>
</dbReference>
<evidence type="ECO:0000256" key="8">
    <source>
        <dbReference type="ARBA" id="ARBA00023012"/>
    </source>
</evidence>
<evidence type="ECO:0000256" key="2">
    <source>
        <dbReference type="ARBA" id="ARBA00012438"/>
    </source>
</evidence>
<dbReference type="PROSITE" id="PS50113">
    <property type="entry name" value="PAC"/>
    <property type="match status" value="1"/>
</dbReference>
<accession>A0A7U3YM09</accession>
<evidence type="ECO:0000256" key="4">
    <source>
        <dbReference type="ARBA" id="ARBA00022679"/>
    </source>
</evidence>
<dbReference type="EMBL" id="CP002364">
    <property type="protein sequence ID" value="ADW17882.1"/>
    <property type="molecule type" value="Genomic_DNA"/>
</dbReference>
<evidence type="ECO:0000256" key="6">
    <source>
        <dbReference type="ARBA" id="ARBA00022777"/>
    </source>
</evidence>
<dbReference type="PANTHER" id="PTHR43065:SF10">
    <property type="entry name" value="PEROXIDE STRESS-ACTIVATED HISTIDINE KINASE MAK3"/>
    <property type="match status" value="1"/>
</dbReference>
<evidence type="ECO:0000313" key="12">
    <source>
        <dbReference type="EMBL" id="ADW17882.1"/>
    </source>
</evidence>
<evidence type="ECO:0000256" key="3">
    <source>
        <dbReference type="ARBA" id="ARBA00022553"/>
    </source>
</evidence>
<dbReference type="InterPro" id="IPR036097">
    <property type="entry name" value="HisK_dim/P_sf"/>
</dbReference>
<comment type="catalytic activity">
    <reaction evidence="1">
        <text>ATP + protein L-histidine = ADP + protein N-phospho-L-histidine.</text>
        <dbReference type="EC" id="2.7.13.3"/>
    </reaction>
</comment>
<evidence type="ECO:0000256" key="1">
    <source>
        <dbReference type="ARBA" id="ARBA00000085"/>
    </source>
</evidence>
<dbReference type="SUPFAM" id="SSF55781">
    <property type="entry name" value="GAF domain-like"/>
    <property type="match status" value="2"/>
</dbReference>
<keyword evidence="6 12" id="KW-0418">Kinase</keyword>
<keyword evidence="5" id="KW-0547">Nucleotide-binding</keyword>
<keyword evidence="3" id="KW-0597">Phosphoprotein</keyword>
<dbReference type="SUPFAM" id="SSF55874">
    <property type="entry name" value="ATPase domain of HSP90 chaperone/DNA topoisomerase II/histidine kinase"/>
    <property type="match status" value="1"/>
</dbReference>
<evidence type="ECO:0000256" key="9">
    <source>
        <dbReference type="SAM" id="MobiDB-lite"/>
    </source>
</evidence>
<dbReference type="PROSITE" id="PS50109">
    <property type="entry name" value="HIS_KIN"/>
    <property type="match status" value="1"/>
</dbReference>
<dbReference type="Gene3D" id="3.30.450.20">
    <property type="entry name" value="PAS domain"/>
    <property type="match status" value="1"/>
</dbReference>
<dbReference type="Pfam" id="PF00989">
    <property type="entry name" value="PAS"/>
    <property type="match status" value="1"/>
</dbReference>
<dbReference type="GO" id="GO:0006355">
    <property type="term" value="P:regulation of DNA-templated transcription"/>
    <property type="evidence" value="ECO:0007669"/>
    <property type="project" value="InterPro"/>
</dbReference>
<dbReference type="InterPro" id="IPR004358">
    <property type="entry name" value="Sig_transdc_His_kin-like_C"/>
</dbReference>
<feature type="region of interest" description="Disordered" evidence="9">
    <location>
        <begin position="1"/>
        <end position="21"/>
    </location>
</feature>
<dbReference type="SMART" id="SM00065">
    <property type="entry name" value="GAF"/>
    <property type="match status" value="2"/>
</dbReference>
<evidence type="ECO:0000313" key="13">
    <source>
        <dbReference type="Proteomes" id="UP000006365"/>
    </source>
</evidence>
<dbReference type="Pfam" id="PF01590">
    <property type="entry name" value="GAF"/>
    <property type="match status" value="1"/>
</dbReference>
<dbReference type="Gene3D" id="1.10.287.130">
    <property type="match status" value="1"/>
</dbReference>
<dbReference type="InterPro" id="IPR013767">
    <property type="entry name" value="PAS_fold"/>
</dbReference>
<dbReference type="SMART" id="SM00388">
    <property type="entry name" value="HisKA"/>
    <property type="match status" value="1"/>
</dbReference>
<dbReference type="Gene3D" id="3.30.565.10">
    <property type="entry name" value="Histidine kinase-like ATPase, C-terminal domain"/>
    <property type="match status" value="1"/>
</dbReference>
<sequence length="704" mass="77842">MPNKQPRPARGPSPSDGKTKDNLLSSIHKISRLLTRPMSLDTILTSIVKETSQVFGLTRMAIFLLDKDRGLLECKYIHGFNAQDSKRAFRLPYRLTDQDCVETRVVRFGTTIYVKDYGADPRMTEIDLIVSRIMGRVSTIAVPLKIKRDVIGLITADKDAVKLKLTRKDINTFSTFANQASIIIENARLQEQNQKKIKQLLTLQEISQKTSSAFPQSKLFHVITASALKLTRAGRAVLLLLDDEGREWSVVSEDGHAPMERTPLPSGPQTALADRVAATGLPLPDETLSVLAVPLLSEKRVLGVLEVTGRQRQSFSEDDLKLLMIYAGHSASLIRNVRLYGQVMTERNFRENILESSPNSMISVNLKKEISSVNRRTEEMFVLGRENIVGRRAAEVFGEEIARIVDLALDDRAVVNRKEIRRNHQGSDAILGVTSSLLRNHQGSLIGAMLIVRDLTEEKKTEELIRRLDRLTSLGQLSAGIAHEIRNPLASIYFNVQLLAKKLPAADPTLALINDTQKGINRIRALVKGMLDFAKPSLPSLKSGSLERVLRESIGLMDSQLKKQRIEVALQVEKDLPPVVFDAHQIQQVVVNLLLNAMEAMPGGGRVDLVARDERGTDRPGGQVVLLCTDHGPGIPPENLGKIFNPFFTTKADGTGLGLSIVHKILEQHQATVDVISREGSGTTFMIQFPARRPGGAPCIDTPS</sequence>
<dbReference type="Pfam" id="PF00512">
    <property type="entry name" value="HisKA"/>
    <property type="match status" value="1"/>
</dbReference>
<dbReference type="InterPro" id="IPR000700">
    <property type="entry name" value="PAS-assoc_C"/>
</dbReference>
<dbReference type="PRINTS" id="PR00344">
    <property type="entry name" value="BCTRLSENSOR"/>
</dbReference>
<dbReference type="Pfam" id="PF02518">
    <property type="entry name" value="HATPase_c"/>
    <property type="match status" value="1"/>
</dbReference>
<evidence type="ECO:0000259" key="11">
    <source>
        <dbReference type="PROSITE" id="PS50113"/>
    </source>
</evidence>
<dbReference type="InterPro" id="IPR035965">
    <property type="entry name" value="PAS-like_dom_sf"/>
</dbReference>
<dbReference type="InterPro" id="IPR003661">
    <property type="entry name" value="HisK_dim/P_dom"/>
</dbReference>
<keyword evidence="13" id="KW-1185">Reference proteome</keyword>
<keyword evidence="8" id="KW-0902">Two-component regulatory system</keyword>
<dbReference type="InterPro" id="IPR000014">
    <property type="entry name" value="PAS"/>
</dbReference>
<dbReference type="InterPro" id="IPR036890">
    <property type="entry name" value="HATPase_C_sf"/>
</dbReference>
<proteinExistence type="predicted"/>
<dbReference type="SUPFAM" id="SSF47384">
    <property type="entry name" value="Homodimeric domain of signal transducing histidine kinase"/>
    <property type="match status" value="1"/>
</dbReference>
<dbReference type="EC" id="2.7.13.3" evidence="2"/>
<dbReference type="GO" id="GO:0000155">
    <property type="term" value="F:phosphorelay sensor kinase activity"/>
    <property type="evidence" value="ECO:0007669"/>
    <property type="project" value="InterPro"/>
</dbReference>
<evidence type="ECO:0000256" key="7">
    <source>
        <dbReference type="ARBA" id="ARBA00022840"/>
    </source>
</evidence>
<dbReference type="Pfam" id="PF13492">
    <property type="entry name" value="GAF_3"/>
    <property type="match status" value="1"/>
</dbReference>
<name>A0A7U3YM09_DESPD</name>
<gene>
    <name evidence="12" type="ordered locus">Despr_1732</name>
</gene>
<feature type="domain" description="PAC" evidence="11">
    <location>
        <begin position="413"/>
        <end position="467"/>
    </location>
</feature>
<dbReference type="Gene3D" id="3.30.450.40">
    <property type="match status" value="3"/>
</dbReference>